<dbReference type="Proteomes" id="UP000190166">
    <property type="component" value="Unassembled WGS sequence"/>
</dbReference>
<dbReference type="InterPro" id="IPR012373">
    <property type="entry name" value="Ferrdict_sens_TM"/>
</dbReference>
<protein>
    <submittedName>
        <fullName evidence="4">FecR family protein</fullName>
    </submittedName>
</protein>
<keyword evidence="1" id="KW-1133">Transmembrane helix</keyword>
<dbReference type="Gene3D" id="2.60.120.1440">
    <property type="match status" value="1"/>
</dbReference>
<organism evidence="4 5">
    <name type="scientific">Chitinophaga ginsengisegetis</name>
    <dbReference type="NCBI Taxonomy" id="393003"/>
    <lineage>
        <taxon>Bacteria</taxon>
        <taxon>Pseudomonadati</taxon>
        <taxon>Bacteroidota</taxon>
        <taxon>Chitinophagia</taxon>
        <taxon>Chitinophagales</taxon>
        <taxon>Chitinophagaceae</taxon>
        <taxon>Chitinophaga</taxon>
    </lineage>
</organism>
<dbReference type="Gene3D" id="3.55.50.30">
    <property type="match status" value="1"/>
</dbReference>
<evidence type="ECO:0000256" key="1">
    <source>
        <dbReference type="SAM" id="Phobius"/>
    </source>
</evidence>
<dbReference type="Pfam" id="PF04773">
    <property type="entry name" value="FecR"/>
    <property type="match status" value="1"/>
</dbReference>
<dbReference type="AlphaFoldDB" id="A0A1T5NK02"/>
<dbReference type="PANTHER" id="PTHR30273">
    <property type="entry name" value="PERIPLASMIC SIGNAL SENSOR AND SIGMA FACTOR ACTIVATOR FECR-RELATED"/>
    <property type="match status" value="1"/>
</dbReference>
<feature type="domain" description="FecR protein" evidence="2">
    <location>
        <begin position="181"/>
        <end position="276"/>
    </location>
</feature>
<name>A0A1T5NK02_9BACT</name>
<accession>A0A1T5NK02</accession>
<evidence type="ECO:0000313" key="4">
    <source>
        <dbReference type="EMBL" id="SKD00950.1"/>
    </source>
</evidence>
<dbReference type="InterPro" id="IPR006860">
    <property type="entry name" value="FecR"/>
</dbReference>
<keyword evidence="5" id="KW-1185">Reference proteome</keyword>
<evidence type="ECO:0000313" key="5">
    <source>
        <dbReference type="Proteomes" id="UP000190166"/>
    </source>
</evidence>
<dbReference type="Pfam" id="PF16344">
    <property type="entry name" value="FecR_C"/>
    <property type="match status" value="1"/>
</dbReference>
<feature type="transmembrane region" description="Helical" evidence="1">
    <location>
        <begin position="86"/>
        <end position="104"/>
    </location>
</feature>
<reference evidence="4 5" key="1">
    <citation type="submission" date="2017-02" db="EMBL/GenBank/DDBJ databases">
        <authorList>
            <person name="Peterson S.W."/>
        </authorList>
    </citation>
    <scope>NUCLEOTIDE SEQUENCE [LARGE SCALE GENOMIC DNA]</scope>
    <source>
        <strain evidence="4 5">DSM 18108</strain>
    </source>
</reference>
<proteinExistence type="predicted"/>
<keyword evidence="1" id="KW-0472">Membrane</keyword>
<feature type="domain" description="Protein FecR C-terminal" evidence="3">
    <location>
        <begin position="318"/>
        <end position="385"/>
    </location>
</feature>
<dbReference type="GO" id="GO:0016989">
    <property type="term" value="F:sigma factor antagonist activity"/>
    <property type="evidence" value="ECO:0007669"/>
    <property type="project" value="TreeGrafter"/>
</dbReference>
<sequence>MDEIYFQSLLDKYRKNEISAGELSELTAAVNTGVYDETVKASVQASLESGEQQWDKTRQQVVFGEILRQIEAEAPVRRIMPEKRRWLAAAAAVLVILTIGWYTVNRLKTGQVRDNQVAVQDVAAGRPGAVLMLANGSKIVLDTAGNGTVASQAGVDIVLNNGALAYEHGALDEAGAEALNTVLTPRGRQFSIVLPDGSKVWINAESSLRFPVQFSGKERQVQLTGEAYFEVAENASQPFKVLVNNKTEVLVLGTSFNINAYAGQPRAKATLITGKVNIRSGKAAAVLVPGQEASIAGDITVVDNADINKAIAWKNGAFDFNNTTIEELAAQLERWYDIEVTYDQHISQIPFGGKISRKVSLKTLVRLMDGTGLDFRLAEGRKLIITERK</sequence>
<keyword evidence="1" id="KW-0812">Transmembrane</keyword>
<dbReference type="STRING" id="393003.SAMN05660461_2011"/>
<gene>
    <name evidence="4" type="ORF">SAMN05660461_2011</name>
</gene>
<evidence type="ECO:0000259" key="3">
    <source>
        <dbReference type="Pfam" id="PF16344"/>
    </source>
</evidence>
<dbReference type="PANTHER" id="PTHR30273:SF2">
    <property type="entry name" value="PROTEIN FECR"/>
    <property type="match status" value="1"/>
</dbReference>
<evidence type="ECO:0000259" key="2">
    <source>
        <dbReference type="Pfam" id="PF04773"/>
    </source>
</evidence>
<dbReference type="EMBL" id="FUZZ01000001">
    <property type="protein sequence ID" value="SKD00950.1"/>
    <property type="molecule type" value="Genomic_DNA"/>
</dbReference>
<dbReference type="RefSeq" id="WP_079469231.1">
    <property type="nucleotide sequence ID" value="NZ_FUZZ01000001.1"/>
</dbReference>
<dbReference type="InterPro" id="IPR032508">
    <property type="entry name" value="FecR_C"/>
</dbReference>